<accession>A0A7G1KVJ7</accession>
<dbReference type="KEGG" id="nwl:NWFMUON74_70520"/>
<organism evidence="1 2">
    <name type="scientific">Nocardia wallacei</name>
    <dbReference type="NCBI Taxonomy" id="480035"/>
    <lineage>
        <taxon>Bacteria</taxon>
        <taxon>Bacillati</taxon>
        <taxon>Actinomycetota</taxon>
        <taxon>Actinomycetes</taxon>
        <taxon>Mycobacteriales</taxon>
        <taxon>Nocardiaceae</taxon>
        <taxon>Nocardia</taxon>
    </lineage>
</organism>
<dbReference type="EMBL" id="AP023396">
    <property type="protein sequence ID" value="BCK59280.1"/>
    <property type="molecule type" value="Genomic_DNA"/>
</dbReference>
<dbReference type="PANTHER" id="PTHR35446:SF2">
    <property type="entry name" value="CARBOXYMUCONOLACTONE DECARBOXYLASE-LIKE DOMAIN-CONTAINING PROTEIN"/>
    <property type="match status" value="1"/>
</dbReference>
<evidence type="ECO:0008006" key="3">
    <source>
        <dbReference type="Google" id="ProtNLM"/>
    </source>
</evidence>
<dbReference type="Proteomes" id="UP000516173">
    <property type="component" value="Chromosome"/>
</dbReference>
<gene>
    <name evidence="1" type="ORF">NWFMUON74_70520</name>
</gene>
<dbReference type="GeneID" id="80351422"/>
<evidence type="ECO:0000313" key="1">
    <source>
        <dbReference type="EMBL" id="BCK59280.1"/>
    </source>
</evidence>
<evidence type="ECO:0000313" key="2">
    <source>
        <dbReference type="Proteomes" id="UP000516173"/>
    </source>
</evidence>
<dbReference type="SUPFAM" id="SSF69118">
    <property type="entry name" value="AhpD-like"/>
    <property type="match status" value="1"/>
</dbReference>
<dbReference type="InterPro" id="IPR029032">
    <property type="entry name" value="AhpD-like"/>
</dbReference>
<proteinExistence type="predicted"/>
<dbReference type="PANTHER" id="PTHR35446">
    <property type="entry name" value="SI:CH211-175M2.5"/>
    <property type="match status" value="1"/>
</dbReference>
<dbReference type="Gene3D" id="1.20.1290.10">
    <property type="entry name" value="AhpD-like"/>
    <property type="match status" value="1"/>
</dbReference>
<protein>
    <recommendedName>
        <fullName evidence="3">Carboxymuconolactone decarboxylase-like domain-containing protein</fullName>
    </recommendedName>
</protein>
<keyword evidence="2" id="KW-1185">Reference proteome</keyword>
<sequence length="205" mass="23212">MRLDVVDRGHDRPGRWTLRVMRVVGRTEVPDVIKVLLYRHRYFSTPYSDYLQDLMRGPSAWSIGERELFATFTSARNQCDFCRACHQVVAESYQDRELVVRALERPAESGQRIEVVVVLDFLAKLADAPDEVSAADVARVRIAGVTDEALTEAVRISVAFHAINRIMDAMGGVPPEGRGLAMTRWFLRRMGYATPPTVKYLSKAR</sequence>
<dbReference type="AlphaFoldDB" id="A0A7G1KVJ7"/>
<reference evidence="1 2" key="1">
    <citation type="submission" date="2020-08" db="EMBL/GenBank/DDBJ databases">
        <title>Genome Sequencing of Nocardia wallacei strain FMUON74 and assembly.</title>
        <authorList>
            <person name="Toyokawa M."/>
            <person name="Uesaka K."/>
        </authorList>
    </citation>
    <scope>NUCLEOTIDE SEQUENCE [LARGE SCALE GENOMIC DNA]</scope>
    <source>
        <strain evidence="1 2">FMUON74</strain>
    </source>
</reference>
<dbReference type="RefSeq" id="WP_187685888.1">
    <property type="nucleotide sequence ID" value="NZ_AP023396.1"/>
</dbReference>
<name>A0A7G1KVJ7_9NOCA</name>